<feature type="compositionally biased region" description="Polar residues" evidence="8">
    <location>
        <begin position="598"/>
        <end position="620"/>
    </location>
</feature>
<dbReference type="InterPro" id="IPR048960">
    <property type="entry name" value="POLQ-like_helical"/>
</dbReference>
<keyword evidence="2" id="KW-0808">Transferase</keyword>
<keyword evidence="3" id="KW-0548">Nucleotidyltransferase</keyword>
<dbReference type="Gene3D" id="3.40.50.300">
    <property type="entry name" value="P-loop containing nucleotide triphosphate hydrolases"/>
    <property type="match status" value="2"/>
</dbReference>
<dbReference type="SUPFAM" id="SSF52540">
    <property type="entry name" value="P-loop containing nucleoside triphosphate hydrolases"/>
    <property type="match status" value="1"/>
</dbReference>
<protein>
    <recommendedName>
        <fullName evidence="1">DNA-directed DNA polymerase</fullName>
        <ecNumber evidence="1">2.7.7.7</ecNumber>
    </recommendedName>
</protein>
<dbReference type="EMBL" id="JXXN02001560">
    <property type="protein sequence ID" value="THD24514.1"/>
    <property type="molecule type" value="Genomic_DNA"/>
</dbReference>
<reference evidence="11" key="1">
    <citation type="submission" date="2019-03" db="EMBL/GenBank/DDBJ databases">
        <title>Improved annotation for the trematode Fasciola hepatica.</title>
        <authorList>
            <person name="Choi Y.-J."/>
            <person name="Martin J."/>
            <person name="Mitreva M."/>
        </authorList>
    </citation>
    <scope>NUCLEOTIDE SEQUENCE [LARGE SCALE GENOMIC DNA]</scope>
</reference>
<evidence type="ECO:0000256" key="2">
    <source>
        <dbReference type="ARBA" id="ARBA00022679"/>
    </source>
</evidence>
<dbReference type="InterPro" id="IPR027417">
    <property type="entry name" value="P-loop_NTPase"/>
</dbReference>
<dbReference type="InterPro" id="IPR019760">
    <property type="entry name" value="DNA-dir_DNA_pol_A_CS"/>
</dbReference>
<feature type="domain" description="Helicase ATP-binding" evidence="9">
    <location>
        <begin position="45"/>
        <end position="251"/>
    </location>
</feature>
<dbReference type="PANTHER" id="PTHR10133:SF62">
    <property type="entry name" value="DNA POLYMERASE THETA"/>
    <property type="match status" value="1"/>
</dbReference>
<evidence type="ECO:0000256" key="8">
    <source>
        <dbReference type="SAM" id="MobiDB-lite"/>
    </source>
</evidence>
<dbReference type="Pfam" id="PF00270">
    <property type="entry name" value="DEAD"/>
    <property type="match status" value="1"/>
</dbReference>
<dbReference type="EC" id="2.7.7.7" evidence="1"/>
<evidence type="ECO:0000256" key="4">
    <source>
        <dbReference type="ARBA" id="ARBA00022741"/>
    </source>
</evidence>
<feature type="region of interest" description="Disordered" evidence="8">
    <location>
        <begin position="1092"/>
        <end position="1127"/>
    </location>
</feature>
<evidence type="ECO:0000256" key="5">
    <source>
        <dbReference type="ARBA" id="ARBA00022840"/>
    </source>
</evidence>
<evidence type="ECO:0000256" key="6">
    <source>
        <dbReference type="ARBA" id="ARBA00022932"/>
    </source>
</evidence>
<dbReference type="Gene3D" id="1.20.1060.10">
    <property type="entry name" value="Taq DNA Polymerase, Chain T, domain 4"/>
    <property type="match status" value="1"/>
</dbReference>
<dbReference type="GO" id="GO:0006261">
    <property type="term" value="P:DNA-templated DNA replication"/>
    <property type="evidence" value="ECO:0007669"/>
    <property type="project" value="InterPro"/>
</dbReference>
<proteinExistence type="predicted"/>
<dbReference type="GO" id="GO:0005524">
    <property type="term" value="F:ATP binding"/>
    <property type="evidence" value="ECO:0007669"/>
    <property type="project" value="UniProtKB-KW"/>
</dbReference>
<dbReference type="CDD" id="cd18795">
    <property type="entry name" value="SF2_C_Ski2"/>
    <property type="match status" value="1"/>
</dbReference>
<gene>
    <name evidence="11" type="ORF">D915_004675</name>
</gene>
<keyword evidence="6" id="KW-0239">DNA-directed DNA polymerase</keyword>
<feature type="compositionally biased region" description="Basic and acidic residues" evidence="8">
    <location>
        <begin position="1017"/>
        <end position="1031"/>
    </location>
</feature>
<dbReference type="CDD" id="cd18026">
    <property type="entry name" value="DEXHc_POLQ-like"/>
    <property type="match status" value="1"/>
</dbReference>
<feature type="domain" description="Helicase C-terminal" evidence="10">
    <location>
        <begin position="311"/>
        <end position="547"/>
    </location>
</feature>
<feature type="compositionally biased region" description="Basic and acidic residues" evidence="8">
    <location>
        <begin position="1180"/>
        <end position="1189"/>
    </location>
</feature>
<dbReference type="InterPro" id="IPR001098">
    <property type="entry name" value="DNA-dir_DNA_pol_A_palm_dom"/>
</dbReference>
<feature type="region of interest" description="Disordered" evidence="8">
    <location>
        <begin position="190"/>
        <end position="210"/>
    </location>
</feature>
<feature type="region of interest" description="Disordered" evidence="8">
    <location>
        <begin position="577"/>
        <end position="620"/>
    </location>
</feature>
<dbReference type="InterPro" id="IPR014001">
    <property type="entry name" value="Helicase_ATP-bd"/>
</dbReference>
<comment type="catalytic activity">
    <reaction evidence="7">
        <text>DNA(n) + a 2'-deoxyribonucleoside 5'-triphosphate = DNA(n+1) + diphosphate</text>
        <dbReference type="Rhea" id="RHEA:22508"/>
        <dbReference type="Rhea" id="RHEA-COMP:17339"/>
        <dbReference type="Rhea" id="RHEA-COMP:17340"/>
        <dbReference type="ChEBI" id="CHEBI:33019"/>
        <dbReference type="ChEBI" id="CHEBI:61560"/>
        <dbReference type="ChEBI" id="CHEBI:173112"/>
        <dbReference type="EC" id="2.7.7.7"/>
    </reaction>
</comment>
<dbReference type="CDD" id="cd08638">
    <property type="entry name" value="DNA_pol_A_theta"/>
    <property type="match status" value="1"/>
</dbReference>
<feature type="compositionally biased region" description="Polar residues" evidence="8">
    <location>
        <begin position="1098"/>
        <end position="1108"/>
    </location>
</feature>
<feature type="compositionally biased region" description="Polar residues" evidence="8">
    <location>
        <begin position="1052"/>
        <end position="1061"/>
    </location>
</feature>
<dbReference type="SUPFAM" id="SSF158702">
    <property type="entry name" value="Sec63 N-terminal domain-like"/>
    <property type="match status" value="1"/>
</dbReference>
<dbReference type="Pfam" id="PF00476">
    <property type="entry name" value="DNA_pol_A"/>
    <property type="match status" value="1"/>
</dbReference>
<evidence type="ECO:0000313" key="11">
    <source>
        <dbReference type="EMBL" id="THD24514.1"/>
    </source>
</evidence>
<sequence length="2126" mass="234744">MEISVGPAVCLTGENLYVPQSVFNQYYDLGIHSIFKWQAECLGLDGVLDGRRNLVYSAPTSAGKTLVAELIVLKHVIDNTSKAIIILPFVSVSREKMLYLQKLFTGLGIRVGGFMGGQSPVGGLSAVNVAVCTIEKANGMVNRLIEEGRLDELGVVVVDELHLIGDAHRGYLLELLLTKLLVHSRRASKGSVHQSPQHENQESWNSSLGDQTLSTQCVPTKNGLQIVGMSATLPNLQLLGEWLDAAVYVTTYRPVPLTELVFSRDSRTSVSQTYVIRADEKPVSWTSSEPLVQTVEYLEPIPAPKLDVQLSAETQLNAVDEDGVFGLCLDTMLTGHGVLVFCPTKQWCEQLADSMAKHIFQLTKAHFAAQNEPADNVMQCETIGSRLAAHLNRNGLVQCVEQLRRCPAGLDPALARCLGYAVAFHHAGLTVEERDVVENGFRMGLIRVLVATSTLSSGVNLPARRVIIRTPLFHGHILDYLTYKQMAGRAGRKGVDTSGQSILLCKPRDLPRVRQLISCGMSPVTSCLMSHGGSPESSLRRALLEVIANGFVETVADARIYLSSTLMATSVSIRPTTLSTQGRSNYSRSRRKSLRLSQVKTPSNNFMEPPHSSNKTFLSSQDKSDNVDTEILLTACLAQLQDHELIYVNETDCTEEDCPHCRVGSHLSPNRLQYTPIYRNCARLQPTALGRAVLSSSLGPTHGLVVFEEMDKARRSIALDTDLHLVYLLTPVYLDVGAGLDWFRYLERYQSLPPPDRRVADLIGVEERFITRMAAGSSMGMQRKNDAEGSYAQRLALHRRFYTALALYRLVREDGLATVAEQFGVNRGLLQGLQQQAATYAGMVSIFCNRLGWIHMERLLSSFQSRLFHGVAEELVDLLRLLPVVNAQRARALYSGGYSSVSALANARARDVARLLQRAVPFERSEVSASHPGERRTIPLEDGSFVNEEEAAPIIIQKAQDLLRSDMAHVYGTNVVIITKDKDPKSSPSQSFVSSPHSVQRTTEIAPQAVPFATEQQKQEENEKEEKHEADGGSCTSVSDKSTEDSGFTKVSVDSSFSPSCQRVGKKNTKYVSEESHNVPCALSTPSTHLIGCKEPGSITTRSSQSPADTMRSHFGRPQFKRPVTPDLIGAFTPPIKRREISASQPSVSFSQVEETFVLTTQLAALVDNVRPDIPGTLDSHTESGKSEIESPLENADADDFVPLSAFDYEMNDTLTLSMLDNVCGSYSIHSEGRKSNSSTGEIVVPVRDPFSAKKAERSRSRLSDLFGSPLSPDDTADEGPVNPILSPLEIVPESQLQNINPELNTSHESLLPKSAVPTSEALFSVVNVTQTARLWQTFLKDIHNWLQGNQSSTIAIQPCWVLVSSKEHSFSLTWRSGPAGCPKHGGGVEMDSKKHPTTLALAGLAISAAGLRPKTVFWLDLFTLFASQSSESEEMGQIQRLLCEIHQPTRTVVVWDAKWWLRVLKELFAMPISPEVCLFDPGLIGWLCDPDRGRPSLIDELSRLHLESDFAQLETLKSRGLSTEPPTQFCDWYSQMPQVETDVLSSLCPPTRTLRPESSCMLAHHVNQSTTQCFLLHQWTRLDRLLECHSPKVFIELELPCSALLANIESYGFAVNIPYLVECREKLISHSQLMEQVAYRLVGRPFRLDSPKEIAQVLFQWLRLPQLTDASDHIAAKRRSHLALLSGKRALSSRSSSLPRATNALLTRLSALHPLPGLIIEWRHVHGVLEKSFDSLVSTCVLATKDSRVVDNSYSRLAPIYDVYTSTGRIVSCLPNIQAVPNDIQIDYPHIRLPREANAIGCSDQKKSVPSERKKWPYSIQELLTELPEELVVIRPRLAFCVPEGSMLISGDYCQLELRLLAHFSRDTNLLDLLGVSSSVTVASAVAHASLPPEQDAFRRLAAHWLKLSSTSEVTPSQRQQAKQLCYAVIYGMGAQGLASQLDISEGAAQNMIDSFLRAFPGVQCFIRNTIQSAHRIGRVTTLSGRIRVLAALEEPKDTFLALGVRDANVRSRSQEVKQHFAVAKAERQAVNTVIQGSAAEIAKSAMLTIERRLAGQIGRFQCHLVLHEHDELLYEIAPAQAAREIGSLIRIAMSSVGSRYKLTVPLPVKLRAGQNWSQLEEVTW</sequence>
<dbReference type="SUPFAM" id="SSF56672">
    <property type="entry name" value="DNA/RNA polymerases"/>
    <property type="match status" value="1"/>
</dbReference>
<dbReference type="Gene3D" id="1.10.150.20">
    <property type="entry name" value="5' to 3' exonuclease, C-terminal subdomain"/>
    <property type="match status" value="1"/>
</dbReference>
<dbReference type="InterPro" id="IPR001650">
    <property type="entry name" value="Helicase_C-like"/>
</dbReference>
<evidence type="ECO:0000313" key="12">
    <source>
        <dbReference type="Proteomes" id="UP000230066"/>
    </source>
</evidence>
<dbReference type="GO" id="GO:0003677">
    <property type="term" value="F:DNA binding"/>
    <property type="evidence" value="ECO:0007669"/>
    <property type="project" value="InterPro"/>
</dbReference>
<dbReference type="Pfam" id="PF00271">
    <property type="entry name" value="Helicase_C"/>
    <property type="match status" value="1"/>
</dbReference>
<dbReference type="InterPro" id="IPR043502">
    <property type="entry name" value="DNA/RNA_pol_sf"/>
</dbReference>
<evidence type="ECO:0000256" key="1">
    <source>
        <dbReference type="ARBA" id="ARBA00012417"/>
    </source>
</evidence>
<evidence type="ECO:0000259" key="10">
    <source>
        <dbReference type="PROSITE" id="PS51194"/>
    </source>
</evidence>
<feature type="compositionally biased region" description="Low complexity" evidence="8">
    <location>
        <begin position="986"/>
        <end position="1000"/>
    </location>
</feature>
<evidence type="ECO:0000256" key="7">
    <source>
        <dbReference type="ARBA" id="ARBA00049244"/>
    </source>
</evidence>
<evidence type="ECO:0000259" key="9">
    <source>
        <dbReference type="PROSITE" id="PS51192"/>
    </source>
</evidence>
<dbReference type="PROSITE" id="PS00447">
    <property type="entry name" value="DNA_POLYMERASE_A"/>
    <property type="match status" value="1"/>
</dbReference>
<dbReference type="PANTHER" id="PTHR10133">
    <property type="entry name" value="DNA POLYMERASE I"/>
    <property type="match status" value="1"/>
</dbReference>
<dbReference type="Gene3D" id="1.10.3380.20">
    <property type="match status" value="1"/>
</dbReference>
<evidence type="ECO:0000256" key="3">
    <source>
        <dbReference type="ARBA" id="ARBA00022695"/>
    </source>
</evidence>
<name>A0A4E0RDZ9_FASHE</name>
<dbReference type="InterPro" id="IPR046931">
    <property type="entry name" value="HTH_61"/>
</dbReference>
<feature type="region of interest" description="Disordered" evidence="8">
    <location>
        <begin position="1176"/>
        <end position="1195"/>
    </location>
</feature>
<dbReference type="PROSITE" id="PS51194">
    <property type="entry name" value="HELICASE_CTER"/>
    <property type="match status" value="1"/>
</dbReference>
<feature type="region of interest" description="Disordered" evidence="8">
    <location>
        <begin position="1262"/>
        <end position="1281"/>
    </location>
</feature>
<dbReference type="SMART" id="SM00487">
    <property type="entry name" value="DEXDc"/>
    <property type="match status" value="1"/>
</dbReference>
<feature type="compositionally biased region" description="Polar residues" evidence="8">
    <location>
        <begin position="191"/>
        <end position="210"/>
    </location>
</feature>
<dbReference type="Pfam" id="PF21099">
    <property type="entry name" value="POLQ_helical"/>
    <property type="match status" value="1"/>
</dbReference>
<dbReference type="SMART" id="SM00490">
    <property type="entry name" value="HELICc"/>
    <property type="match status" value="1"/>
</dbReference>
<comment type="caution">
    <text evidence="11">The sequence shown here is derived from an EMBL/GenBank/DDBJ whole genome shotgun (WGS) entry which is preliminary data.</text>
</comment>
<keyword evidence="12" id="KW-1185">Reference proteome</keyword>
<dbReference type="GO" id="GO:0097681">
    <property type="term" value="P:double-strand break repair via alternative nonhomologous end joining"/>
    <property type="evidence" value="ECO:0007669"/>
    <property type="project" value="TreeGrafter"/>
</dbReference>
<dbReference type="SMART" id="SM00482">
    <property type="entry name" value="POLAc"/>
    <property type="match status" value="1"/>
</dbReference>
<keyword evidence="4" id="KW-0547">Nucleotide-binding</keyword>
<dbReference type="InterPro" id="IPR011545">
    <property type="entry name" value="DEAD/DEAH_box_helicase_dom"/>
</dbReference>
<organism evidence="11 12">
    <name type="scientific">Fasciola hepatica</name>
    <name type="common">Liver fluke</name>
    <dbReference type="NCBI Taxonomy" id="6192"/>
    <lineage>
        <taxon>Eukaryota</taxon>
        <taxon>Metazoa</taxon>
        <taxon>Spiralia</taxon>
        <taxon>Lophotrochozoa</taxon>
        <taxon>Platyhelminthes</taxon>
        <taxon>Trematoda</taxon>
        <taxon>Digenea</taxon>
        <taxon>Plagiorchiida</taxon>
        <taxon>Echinostomata</taxon>
        <taxon>Echinostomatoidea</taxon>
        <taxon>Fasciolidae</taxon>
        <taxon>Fasciola</taxon>
    </lineage>
</organism>
<dbReference type="PROSITE" id="PS51192">
    <property type="entry name" value="HELICASE_ATP_BIND_1"/>
    <property type="match status" value="1"/>
</dbReference>
<feature type="region of interest" description="Disordered" evidence="8">
    <location>
        <begin position="980"/>
        <end position="1065"/>
    </location>
</feature>
<dbReference type="Proteomes" id="UP000230066">
    <property type="component" value="Unassembled WGS sequence"/>
</dbReference>
<keyword evidence="5" id="KW-0067">ATP-binding</keyword>
<dbReference type="Gene3D" id="3.30.70.370">
    <property type="match status" value="1"/>
</dbReference>
<dbReference type="FunFam" id="3.40.50.300:FF:000968">
    <property type="entry name" value="Helicase and polymerase-containing protein TEBICHI"/>
    <property type="match status" value="1"/>
</dbReference>
<dbReference type="Pfam" id="PF20470">
    <property type="entry name" value="HTH_61"/>
    <property type="match status" value="1"/>
</dbReference>
<accession>A0A4E0RDZ9</accession>
<dbReference type="GO" id="GO:0003887">
    <property type="term" value="F:DNA-directed DNA polymerase activity"/>
    <property type="evidence" value="ECO:0007669"/>
    <property type="project" value="UniProtKB-KW"/>
</dbReference>
<dbReference type="InterPro" id="IPR002298">
    <property type="entry name" value="DNA_polymerase_A"/>
</dbReference>